<gene>
    <name evidence="3" type="ORF">SAMN05421858_3859</name>
</gene>
<dbReference type="EMBL" id="FTNO01000005">
    <property type="protein sequence ID" value="SIR80919.1"/>
    <property type="molecule type" value="Genomic_DNA"/>
</dbReference>
<keyword evidence="4" id="KW-1185">Reference proteome</keyword>
<dbReference type="RefSeq" id="WP_076431695.1">
    <property type="nucleotide sequence ID" value="NZ_FTNO01000005.1"/>
</dbReference>
<feature type="domain" description="DUF7552" evidence="2">
    <location>
        <begin position="5"/>
        <end position="79"/>
    </location>
</feature>
<evidence type="ECO:0000313" key="3">
    <source>
        <dbReference type="EMBL" id="SIR80919.1"/>
    </source>
</evidence>
<feature type="domain" description="DUF7551" evidence="1">
    <location>
        <begin position="100"/>
        <end position="288"/>
    </location>
</feature>
<accession>A0A1N7DYI5</accession>
<organism evidence="3 4">
    <name type="scientific">Haladaptatus litoreus</name>
    <dbReference type="NCBI Taxonomy" id="553468"/>
    <lineage>
        <taxon>Archaea</taxon>
        <taxon>Methanobacteriati</taxon>
        <taxon>Methanobacteriota</taxon>
        <taxon>Stenosarchaea group</taxon>
        <taxon>Halobacteria</taxon>
        <taxon>Halobacteriales</taxon>
        <taxon>Haladaptataceae</taxon>
        <taxon>Haladaptatus</taxon>
    </lineage>
</organism>
<dbReference type="AlphaFoldDB" id="A0A1N7DYI5"/>
<dbReference type="InterPro" id="IPR055974">
    <property type="entry name" value="DUF7552"/>
</dbReference>
<dbReference type="InterPro" id="IPR055973">
    <property type="entry name" value="DUF7551"/>
</dbReference>
<dbReference type="Pfam" id="PF24422">
    <property type="entry name" value="DUF7552"/>
    <property type="match status" value="1"/>
</dbReference>
<reference evidence="4" key="1">
    <citation type="submission" date="2017-01" db="EMBL/GenBank/DDBJ databases">
        <authorList>
            <person name="Varghese N."/>
            <person name="Submissions S."/>
        </authorList>
    </citation>
    <scope>NUCLEOTIDE SEQUENCE [LARGE SCALE GENOMIC DNA]</scope>
    <source>
        <strain evidence="4">CGMCC 1.7737</strain>
    </source>
</reference>
<name>A0A1N7DYI5_9EURY</name>
<protein>
    <submittedName>
        <fullName evidence="3">Uncharacterized protein</fullName>
    </submittedName>
</protein>
<proteinExistence type="predicted"/>
<dbReference type="Pfam" id="PF24420">
    <property type="entry name" value="DUF7551"/>
    <property type="match status" value="1"/>
</dbReference>
<evidence type="ECO:0000259" key="2">
    <source>
        <dbReference type="Pfam" id="PF24422"/>
    </source>
</evidence>
<evidence type="ECO:0000259" key="1">
    <source>
        <dbReference type="Pfam" id="PF24420"/>
    </source>
</evidence>
<sequence>MVGSTLGKLRRHIEALESDGGRYYPVCGRTGDRPVPTVGKRFESRETADRAVRATERYRSALRRYDPQLPYYDLIVCEEPVVNTPQEPESKSTALRRRQLIEFCHTVAGAVFETVAESPHDAVERAVMDTYLDAAESIESPDELCLRLLESMSTELENHLTTEEQAAIIRTAAERISPHSPCEEPLSETLARLHSASLVSNYTLRPSSTDSCSEGRMWNVTLTAYALDTVDGRISTLPLIVELVSRCPDSTLQISHAERFEADDSPLTWRFRVSIASGGTPAGLVSVPEVSN</sequence>
<evidence type="ECO:0000313" key="4">
    <source>
        <dbReference type="Proteomes" id="UP000186914"/>
    </source>
</evidence>
<dbReference type="Proteomes" id="UP000186914">
    <property type="component" value="Unassembled WGS sequence"/>
</dbReference>
<dbReference type="OrthoDB" id="342580at2157"/>